<feature type="compositionally biased region" description="Basic residues" evidence="1">
    <location>
        <begin position="75"/>
        <end position="88"/>
    </location>
</feature>
<dbReference type="RefSeq" id="WP_327793721.1">
    <property type="nucleotide sequence ID" value="NZ_JADQAZ010000002.1"/>
</dbReference>
<organism evidence="2 3">
    <name type="scientific">Harenicola maris</name>
    <dbReference type="NCBI Taxonomy" id="2841044"/>
    <lineage>
        <taxon>Bacteria</taxon>
        <taxon>Pseudomonadati</taxon>
        <taxon>Pseudomonadota</taxon>
        <taxon>Alphaproteobacteria</taxon>
        <taxon>Rhodobacterales</taxon>
        <taxon>Paracoccaceae</taxon>
        <taxon>Harenicola</taxon>
    </lineage>
</organism>
<evidence type="ECO:0000313" key="2">
    <source>
        <dbReference type="EMBL" id="MBT0957490.1"/>
    </source>
</evidence>
<protein>
    <submittedName>
        <fullName evidence="2">DUF2934 domain-containing protein</fullName>
    </submittedName>
</protein>
<keyword evidence="3" id="KW-1185">Reference proteome</keyword>
<sequence>MPKAPITPTFTDSNISEAAYHIWLSEGQPDGRDEAHWQQAIEQLKSAKPATKPRKAAAKKPAVKAAAKTPAAKKPAAKKPAAKKAAAK</sequence>
<reference evidence="2 3" key="1">
    <citation type="journal article" date="2021" name="Arch. Microbiol.">
        <title>Harenicola maris gen. nov., sp. nov. isolated from the Sea of Japan shallow sediments.</title>
        <authorList>
            <person name="Romanenko L.A."/>
            <person name="Kurilenko V.V."/>
            <person name="Chernysheva N.Y."/>
            <person name="Tekutyeva L.A."/>
            <person name="Velansky P.V."/>
            <person name="Svetashev V.I."/>
            <person name="Isaeva M.P."/>
        </authorList>
    </citation>
    <scope>NUCLEOTIDE SEQUENCE [LARGE SCALE GENOMIC DNA]</scope>
    <source>
        <strain evidence="2 3">KMM 3653</strain>
    </source>
</reference>
<evidence type="ECO:0000256" key="1">
    <source>
        <dbReference type="SAM" id="MobiDB-lite"/>
    </source>
</evidence>
<dbReference type="AlphaFoldDB" id="A0AAP2G3Q7"/>
<name>A0AAP2G3Q7_9RHOB</name>
<dbReference type="Proteomes" id="UP001315686">
    <property type="component" value="Unassembled WGS sequence"/>
</dbReference>
<feature type="compositionally biased region" description="Basic residues" evidence="1">
    <location>
        <begin position="51"/>
        <end position="62"/>
    </location>
</feature>
<comment type="caution">
    <text evidence="2">The sequence shown here is derived from an EMBL/GenBank/DDBJ whole genome shotgun (WGS) entry which is preliminary data.</text>
</comment>
<dbReference type="InterPro" id="IPR021327">
    <property type="entry name" value="DUF2934"/>
</dbReference>
<feature type="compositionally biased region" description="Low complexity" evidence="1">
    <location>
        <begin position="63"/>
        <end position="74"/>
    </location>
</feature>
<dbReference type="EMBL" id="JADQAZ010000002">
    <property type="protein sequence ID" value="MBT0957490.1"/>
    <property type="molecule type" value="Genomic_DNA"/>
</dbReference>
<dbReference type="Pfam" id="PF11154">
    <property type="entry name" value="DUF2934"/>
    <property type="match status" value="1"/>
</dbReference>
<proteinExistence type="predicted"/>
<gene>
    <name evidence="2" type="ORF">IV417_08830</name>
</gene>
<accession>A0AAP2G3Q7</accession>
<feature type="region of interest" description="Disordered" evidence="1">
    <location>
        <begin position="44"/>
        <end position="88"/>
    </location>
</feature>
<evidence type="ECO:0000313" key="3">
    <source>
        <dbReference type="Proteomes" id="UP001315686"/>
    </source>
</evidence>